<dbReference type="InterPro" id="IPR036188">
    <property type="entry name" value="FAD/NAD-bd_sf"/>
</dbReference>
<sequence length="162" mass="18075">MGLHPAEELDLAVAELNPREAEHAVWDVIVVGTGMGGGRWAIRWLGQAAKCSFSKRGARPCPVCQGRFALRSRSWPNRERVVPSGVLRRFGPAGRSIDEIEDISWRLPRRFLPLIGSGTGGSSAIYGMVCERFFVRDFTPRQNFRTPGIPLCRRRGRLVTSN</sequence>
<dbReference type="SUPFAM" id="SSF51905">
    <property type="entry name" value="FAD/NAD(P)-binding domain"/>
    <property type="match status" value="1"/>
</dbReference>
<proteinExistence type="predicted"/>
<protein>
    <recommendedName>
        <fullName evidence="2">Glucose-methanol-choline oxidoreductase N-terminal domain-containing protein</fullName>
    </recommendedName>
</protein>
<name>X8APC4_MYCXE</name>
<dbReference type="AlphaFoldDB" id="X8APC4"/>
<evidence type="ECO:0000313" key="1">
    <source>
        <dbReference type="EMBL" id="EUA32873.1"/>
    </source>
</evidence>
<organism evidence="1">
    <name type="scientific">Mycobacterium xenopi 4042</name>
    <dbReference type="NCBI Taxonomy" id="1299334"/>
    <lineage>
        <taxon>Bacteria</taxon>
        <taxon>Bacillati</taxon>
        <taxon>Actinomycetota</taxon>
        <taxon>Actinomycetes</taxon>
        <taxon>Mycobacteriales</taxon>
        <taxon>Mycobacteriaceae</taxon>
        <taxon>Mycobacterium</taxon>
    </lineage>
</organism>
<comment type="caution">
    <text evidence="1">The sequence shown here is derived from an EMBL/GenBank/DDBJ whole genome shotgun (WGS) entry which is preliminary data.</text>
</comment>
<dbReference type="Gene3D" id="3.50.50.60">
    <property type="entry name" value="FAD/NAD(P)-binding domain"/>
    <property type="match status" value="1"/>
</dbReference>
<dbReference type="EMBL" id="JAOB01000050">
    <property type="protein sequence ID" value="EUA32873.1"/>
    <property type="molecule type" value="Genomic_DNA"/>
</dbReference>
<gene>
    <name evidence="1" type="ORF">I553_9076</name>
</gene>
<reference evidence="1" key="1">
    <citation type="submission" date="2014-01" db="EMBL/GenBank/DDBJ databases">
        <authorList>
            <person name="Brown-Elliot B."/>
            <person name="Wallace R."/>
            <person name="Lenaerts A."/>
            <person name="Ordway D."/>
            <person name="DeGroote M.A."/>
            <person name="Parker T."/>
            <person name="Sizemore C."/>
            <person name="Tallon L.J."/>
            <person name="Sadzewicz L.K."/>
            <person name="Sengamalay N."/>
            <person name="Fraser C.M."/>
            <person name="Hine E."/>
            <person name="Shefchek K.A."/>
            <person name="Das S.P."/>
            <person name="Tettelin H."/>
        </authorList>
    </citation>
    <scope>NUCLEOTIDE SEQUENCE [LARGE SCALE GENOMIC DNA]</scope>
    <source>
        <strain evidence="1">4042</strain>
    </source>
</reference>
<evidence type="ECO:0008006" key="2">
    <source>
        <dbReference type="Google" id="ProtNLM"/>
    </source>
</evidence>
<dbReference type="PATRIC" id="fig|1299334.3.peg.5495"/>
<accession>X8APC4</accession>